<reference evidence="2 3" key="1">
    <citation type="journal article" date="2005" name="Nature">
        <title>The genome of the social amoeba Dictyostelium discoideum.</title>
        <authorList>
            <consortium name="The Dictyostelium discoideum Sequencing Consortium"/>
            <person name="Eichinger L."/>
            <person name="Pachebat J.A."/>
            <person name="Glockner G."/>
            <person name="Rajandream M.A."/>
            <person name="Sucgang R."/>
            <person name="Berriman M."/>
            <person name="Song J."/>
            <person name="Olsen R."/>
            <person name="Szafranski K."/>
            <person name="Xu Q."/>
            <person name="Tunggal B."/>
            <person name="Kummerfeld S."/>
            <person name="Madera M."/>
            <person name="Konfortov B.A."/>
            <person name="Rivero F."/>
            <person name="Bankier A.T."/>
            <person name="Lehmann R."/>
            <person name="Hamlin N."/>
            <person name="Davies R."/>
            <person name="Gaudet P."/>
            <person name="Fey P."/>
            <person name="Pilcher K."/>
            <person name="Chen G."/>
            <person name="Saunders D."/>
            <person name="Sodergren E."/>
            <person name="Davis P."/>
            <person name="Kerhornou A."/>
            <person name="Nie X."/>
            <person name="Hall N."/>
            <person name="Anjard C."/>
            <person name="Hemphill L."/>
            <person name="Bason N."/>
            <person name="Farbrother P."/>
            <person name="Desany B."/>
            <person name="Just E."/>
            <person name="Morio T."/>
            <person name="Rost R."/>
            <person name="Churcher C."/>
            <person name="Cooper J."/>
            <person name="Haydock S."/>
            <person name="van Driessche N."/>
            <person name="Cronin A."/>
            <person name="Goodhead I."/>
            <person name="Muzny D."/>
            <person name="Mourier T."/>
            <person name="Pain A."/>
            <person name="Lu M."/>
            <person name="Harper D."/>
            <person name="Lindsay R."/>
            <person name="Hauser H."/>
            <person name="James K."/>
            <person name="Quiles M."/>
            <person name="Madan Babu M."/>
            <person name="Saito T."/>
            <person name="Buchrieser C."/>
            <person name="Wardroper A."/>
            <person name="Felder M."/>
            <person name="Thangavelu M."/>
            <person name="Johnson D."/>
            <person name="Knights A."/>
            <person name="Loulseged H."/>
            <person name="Mungall K."/>
            <person name="Oliver K."/>
            <person name="Price C."/>
            <person name="Quail M.A."/>
            <person name="Urushihara H."/>
            <person name="Hernandez J."/>
            <person name="Rabbinowitsch E."/>
            <person name="Steffen D."/>
            <person name="Sanders M."/>
            <person name="Ma J."/>
            <person name="Kohara Y."/>
            <person name="Sharp S."/>
            <person name="Simmonds M."/>
            <person name="Spiegler S."/>
            <person name="Tivey A."/>
            <person name="Sugano S."/>
            <person name="White B."/>
            <person name="Walker D."/>
            <person name="Woodward J."/>
            <person name="Winckler T."/>
            <person name="Tanaka Y."/>
            <person name="Shaulsky G."/>
            <person name="Schleicher M."/>
            <person name="Weinstock G."/>
            <person name="Rosenthal A."/>
            <person name="Cox E.C."/>
            <person name="Chisholm R.L."/>
            <person name="Gibbs R."/>
            <person name="Loomis W.F."/>
            <person name="Platzer M."/>
            <person name="Kay R.R."/>
            <person name="Williams J."/>
            <person name="Dear P.H."/>
            <person name="Noegel A.A."/>
            <person name="Barrell B."/>
            <person name="Kuspa A."/>
        </authorList>
    </citation>
    <scope>NUCLEOTIDE SEQUENCE [LARGE SCALE GENOMIC DNA]</scope>
    <source>
        <strain evidence="2 3">AX4</strain>
    </source>
</reference>
<dbReference type="dictyBase" id="DDB_G0271192"/>
<evidence type="ECO:0000313" key="2">
    <source>
        <dbReference type="EMBL" id="EAL71726.1"/>
    </source>
</evidence>
<accession>Q55B64</accession>
<evidence type="ECO:0000256" key="1">
    <source>
        <dbReference type="SAM" id="MobiDB-lite"/>
    </source>
</evidence>
<dbReference type="GeneID" id="8617940"/>
<dbReference type="PaxDb" id="44689-DDB0202761"/>
<dbReference type="EMBL" id="AAFI02000006">
    <property type="protein sequence ID" value="EAL71726.1"/>
    <property type="molecule type" value="Genomic_DNA"/>
</dbReference>
<proteinExistence type="predicted"/>
<dbReference type="HOGENOM" id="CLU_3208725_0_0_1"/>
<keyword evidence="3" id="KW-1185">Reference proteome</keyword>
<dbReference type="KEGG" id="ddi:DDB_G0271192"/>
<evidence type="ECO:0000313" key="3">
    <source>
        <dbReference type="Proteomes" id="UP000002195"/>
    </source>
</evidence>
<dbReference type="Proteomes" id="UP000002195">
    <property type="component" value="Unassembled WGS sequence"/>
</dbReference>
<name>Q55B64_DICDI</name>
<protein>
    <submittedName>
        <fullName evidence="2">Uncharacterized protein</fullName>
    </submittedName>
</protein>
<dbReference type="RefSeq" id="XP_645748.1">
    <property type="nucleotide sequence ID" value="XM_640656.1"/>
</dbReference>
<sequence length="45" mass="4516">MVQHDGDGNTARVVDEPVGADDSAPVVDGAVVVDGTAWVVGLPVE</sequence>
<dbReference type="AlphaFoldDB" id="Q55B64"/>
<feature type="region of interest" description="Disordered" evidence="1">
    <location>
        <begin position="1"/>
        <end position="24"/>
    </location>
</feature>
<comment type="caution">
    <text evidence="2">The sequence shown here is derived from an EMBL/GenBank/DDBJ whole genome shotgun (WGS) entry which is preliminary data.</text>
</comment>
<dbReference type="InParanoid" id="Q55B64"/>
<gene>
    <name evidence="2" type="ORF">DDB_G0271192</name>
</gene>
<organism evidence="2 3">
    <name type="scientific">Dictyostelium discoideum</name>
    <name type="common">Social amoeba</name>
    <dbReference type="NCBI Taxonomy" id="44689"/>
    <lineage>
        <taxon>Eukaryota</taxon>
        <taxon>Amoebozoa</taxon>
        <taxon>Evosea</taxon>
        <taxon>Eumycetozoa</taxon>
        <taxon>Dictyostelia</taxon>
        <taxon>Dictyosteliales</taxon>
        <taxon>Dictyosteliaceae</taxon>
        <taxon>Dictyostelium</taxon>
    </lineage>
</organism>